<keyword evidence="2" id="KW-0812">Transmembrane</keyword>
<keyword evidence="2" id="KW-1133">Transmembrane helix</keyword>
<evidence type="ECO:0000313" key="3">
    <source>
        <dbReference type="EMBL" id="EEH66396.1"/>
    </source>
</evidence>
<dbReference type="AlphaFoldDB" id="C0W4G8"/>
<protein>
    <submittedName>
        <fullName evidence="3">Uncharacterized protein</fullName>
    </submittedName>
</protein>
<evidence type="ECO:0000256" key="2">
    <source>
        <dbReference type="SAM" id="Phobius"/>
    </source>
</evidence>
<evidence type="ECO:0000256" key="1">
    <source>
        <dbReference type="SAM" id="Coils"/>
    </source>
</evidence>
<keyword evidence="4" id="KW-1185">Reference proteome</keyword>
<organism evidence="3 4">
    <name type="scientific">Actinomyces urogenitalis DSM 15434</name>
    <dbReference type="NCBI Taxonomy" id="525246"/>
    <lineage>
        <taxon>Bacteria</taxon>
        <taxon>Bacillati</taxon>
        <taxon>Actinomycetota</taxon>
        <taxon>Actinomycetes</taxon>
        <taxon>Actinomycetales</taxon>
        <taxon>Actinomycetaceae</taxon>
        <taxon>Actinomyces</taxon>
    </lineage>
</organism>
<keyword evidence="1" id="KW-0175">Coiled coil</keyword>
<dbReference type="RefSeq" id="WP_006547729.1">
    <property type="nucleotide sequence ID" value="NZ_DS999574.1"/>
</dbReference>
<gene>
    <name evidence="3" type="ORF">HMPREF0058_0762</name>
</gene>
<evidence type="ECO:0000313" key="4">
    <source>
        <dbReference type="Proteomes" id="UP000004778"/>
    </source>
</evidence>
<keyword evidence="2" id="KW-0472">Membrane</keyword>
<sequence>MPPWLTDSVIVALVGLVGVGIGNLTNRANQREVAKVSYLDATVKALTTTVDALNKRVEQLEKALSESEKAEEEAERLARHALEYAWALRSWGHKLMELVPTCSVIPPEPDPPEQIIDHL</sequence>
<proteinExistence type="predicted"/>
<feature type="coiled-coil region" evidence="1">
    <location>
        <begin position="43"/>
        <end position="80"/>
    </location>
</feature>
<dbReference type="HOGENOM" id="CLU_2056339_0_0_11"/>
<comment type="caution">
    <text evidence="3">The sequence shown here is derived from an EMBL/GenBank/DDBJ whole genome shotgun (WGS) entry which is preliminary data.</text>
</comment>
<dbReference type="Proteomes" id="UP000004778">
    <property type="component" value="Unassembled WGS sequence"/>
</dbReference>
<dbReference type="EMBL" id="ACFH01000051">
    <property type="protein sequence ID" value="EEH66396.1"/>
    <property type="molecule type" value="Genomic_DNA"/>
</dbReference>
<feature type="transmembrane region" description="Helical" evidence="2">
    <location>
        <begin position="6"/>
        <end position="25"/>
    </location>
</feature>
<accession>C0W4G8</accession>
<name>C0W4G8_9ACTO</name>
<reference evidence="3 4" key="1">
    <citation type="submission" date="2009-01" db="EMBL/GenBank/DDBJ databases">
        <authorList>
            <person name="Qin X."/>
            <person name="Bachman B."/>
            <person name="Battles P."/>
            <person name="Bell A."/>
            <person name="Bess C."/>
            <person name="Bickham C."/>
            <person name="Chaboub L."/>
            <person name="Chen D."/>
            <person name="Coyle M."/>
            <person name="Deiros D.R."/>
            <person name="Dinh H."/>
            <person name="Forbes L."/>
            <person name="Fowler G."/>
            <person name="Francisco L."/>
            <person name="Fu Q."/>
            <person name="Gubbala S."/>
            <person name="Hale W."/>
            <person name="Han Y."/>
            <person name="Hemphill L."/>
            <person name="Highlander S.K."/>
            <person name="Hirani K."/>
            <person name="Hogues M."/>
            <person name="Jackson L."/>
            <person name="Jakkamsetti A."/>
            <person name="Javaid M."/>
            <person name="Jiang H."/>
            <person name="Korchina V."/>
            <person name="Kovar C."/>
            <person name="Lara F."/>
            <person name="Lee S."/>
            <person name="Mata R."/>
            <person name="Mathew T."/>
            <person name="Moen C."/>
            <person name="Morales K."/>
            <person name="Munidasa M."/>
            <person name="Nazareth L."/>
            <person name="Ngo R."/>
            <person name="Nguyen L."/>
            <person name="Okwuonu G."/>
            <person name="Ongeri F."/>
            <person name="Patil S."/>
            <person name="Petrosino J."/>
            <person name="Pham C."/>
            <person name="Pham P."/>
            <person name="Pu L.-L."/>
            <person name="Puazo M."/>
            <person name="Raj R."/>
            <person name="Reid J."/>
            <person name="Rouhana J."/>
            <person name="Saada N."/>
            <person name="Shang Y."/>
            <person name="Simmons D."/>
            <person name="Thornton R."/>
            <person name="Warren J."/>
            <person name="Weissenberger G."/>
            <person name="Zhang J."/>
            <person name="Zhang L."/>
            <person name="Zhou C."/>
            <person name="Zhu D."/>
            <person name="Muzny D."/>
            <person name="Worley K."/>
            <person name="Gibbs R."/>
        </authorList>
    </citation>
    <scope>NUCLEOTIDE SEQUENCE [LARGE SCALE GENOMIC DNA]</scope>
    <source>
        <strain evidence="3 4">DSM 15434</strain>
    </source>
</reference>